<evidence type="ECO:0000256" key="2">
    <source>
        <dbReference type="ARBA" id="ARBA00022603"/>
    </source>
</evidence>
<keyword evidence="4" id="KW-0949">S-adenosyl-L-methionine</keyword>
<dbReference type="CDD" id="cd02440">
    <property type="entry name" value="AdoMet_MTases"/>
    <property type="match status" value="1"/>
</dbReference>
<dbReference type="GO" id="GO:0006629">
    <property type="term" value="P:lipid metabolic process"/>
    <property type="evidence" value="ECO:0007669"/>
    <property type="project" value="UniProtKB-KW"/>
</dbReference>
<evidence type="ECO:0000313" key="8">
    <source>
        <dbReference type="Proteomes" id="UP000470470"/>
    </source>
</evidence>
<keyword evidence="2 7" id="KW-0489">Methyltransferase</keyword>
<sequence>MGLLSSVGRPSDRTRSGASEGPGDEERPGARRTGRGTRARALLGDADVVPSSCAGRPVTPGPSITRGRATTERSGGNDTKLPPPVHARPGRGHPAARPTANTAGPVPPPTTPGAPVPTSVPRRDRTVAGTLAGLVGEVFGGTVPVRIRAWDGSEAGPADAPVVVLRSRTALRRLLWDPNELGLARAYVAGEIDVEGDLSVGLSRVWSLVRARPPVLPGRRDQLRWAGTALRLGIVGPRPPAPPEEAVLDGEKHSTGRDSEAISYHYDQSNALYATLLDEHMAYSCAYYRQDPATDPGAADGSYGVTEAQRDKLELVCRKLGLEPGMRLLDVGCGWGSMILYAAEHHGVHATGVTISAQQRDHIEKLVAERGLADRVTVRLQDYRDVPVPVEGPYDAISSIEMSEHVGQEQYPVYAATLYRLVRPGGRVLVQAMSHPSAPGGGAFIERYVAPDMHMRPTWGTAAMLARPGLELRDVESIREHYVWTVRAWADTLERRWDDVVAEIGVAGARIWRLYLAGGGLTFAENRMGVDQLLFVRPLPDGRSGMPATRRGW</sequence>
<dbReference type="Gene3D" id="3.40.50.150">
    <property type="entry name" value="Vaccinia Virus protein VP39"/>
    <property type="match status" value="1"/>
</dbReference>
<dbReference type="InterPro" id="IPR029063">
    <property type="entry name" value="SAM-dependent_MTases_sf"/>
</dbReference>
<comment type="similarity">
    <text evidence="1">Belongs to the CFA/CMAS family.</text>
</comment>
<evidence type="ECO:0000256" key="1">
    <source>
        <dbReference type="ARBA" id="ARBA00010815"/>
    </source>
</evidence>
<dbReference type="InterPro" id="IPR050723">
    <property type="entry name" value="CFA/CMAS"/>
</dbReference>
<dbReference type="AlphaFoldDB" id="A0A7K3W8W3"/>
<protein>
    <submittedName>
        <fullName evidence="7">Class I SAM-dependent methyltransferase</fullName>
    </submittedName>
</protein>
<evidence type="ECO:0000313" key="7">
    <source>
        <dbReference type="EMBL" id="NEL52786.1"/>
    </source>
</evidence>
<dbReference type="Pfam" id="PF02353">
    <property type="entry name" value="CMAS"/>
    <property type="match status" value="1"/>
</dbReference>
<proteinExistence type="inferred from homology"/>
<dbReference type="GO" id="GO:0008168">
    <property type="term" value="F:methyltransferase activity"/>
    <property type="evidence" value="ECO:0007669"/>
    <property type="project" value="UniProtKB-KW"/>
</dbReference>
<gene>
    <name evidence="7" type="ORF">G1H19_01980</name>
</gene>
<comment type="caution">
    <text evidence="7">The sequence shown here is derived from an EMBL/GenBank/DDBJ whole genome shotgun (WGS) entry which is preliminary data.</text>
</comment>
<dbReference type="EMBL" id="JAAGWK010000005">
    <property type="protein sequence ID" value="NEL52786.1"/>
    <property type="molecule type" value="Genomic_DNA"/>
</dbReference>
<keyword evidence="5" id="KW-0443">Lipid metabolism</keyword>
<dbReference type="PANTHER" id="PTHR43667">
    <property type="entry name" value="CYCLOPROPANE-FATTY-ACYL-PHOSPHOLIPID SYNTHASE"/>
    <property type="match status" value="1"/>
</dbReference>
<evidence type="ECO:0000256" key="6">
    <source>
        <dbReference type="SAM" id="MobiDB-lite"/>
    </source>
</evidence>
<name>A0A7K3W8W3_9ACTN</name>
<evidence type="ECO:0000256" key="5">
    <source>
        <dbReference type="ARBA" id="ARBA00023098"/>
    </source>
</evidence>
<reference evidence="7 8" key="1">
    <citation type="submission" date="2020-02" db="EMBL/GenBank/DDBJ databases">
        <title>The whole genome sequence of CPCC 205119.</title>
        <authorList>
            <person name="Jiang Z."/>
        </authorList>
    </citation>
    <scope>NUCLEOTIDE SEQUENCE [LARGE SCALE GENOMIC DNA]</scope>
    <source>
        <strain evidence="7 8">CPCC 205119</strain>
    </source>
</reference>
<dbReference type="GO" id="GO:0032259">
    <property type="term" value="P:methylation"/>
    <property type="evidence" value="ECO:0007669"/>
    <property type="project" value="UniProtKB-KW"/>
</dbReference>
<evidence type="ECO:0000256" key="4">
    <source>
        <dbReference type="ARBA" id="ARBA00022691"/>
    </source>
</evidence>
<keyword evidence="3 7" id="KW-0808">Transferase</keyword>
<dbReference type="Proteomes" id="UP000470470">
    <property type="component" value="Unassembled WGS sequence"/>
</dbReference>
<keyword evidence="8" id="KW-1185">Reference proteome</keyword>
<evidence type="ECO:0000256" key="3">
    <source>
        <dbReference type="ARBA" id="ARBA00022679"/>
    </source>
</evidence>
<accession>A0A7K3W8W3</accession>
<feature type="compositionally biased region" description="Pro residues" evidence="6">
    <location>
        <begin position="105"/>
        <end position="115"/>
    </location>
</feature>
<organism evidence="7 8">
    <name type="scientific">Goekera deserti</name>
    <dbReference type="NCBI Taxonomy" id="2497753"/>
    <lineage>
        <taxon>Bacteria</taxon>
        <taxon>Bacillati</taxon>
        <taxon>Actinomycetota</taxon>
        <taxon>Actinomycetes</taxon>
        <taxon>Geodermatophilales</taxon>
        <taxon>Geodermatophilaceae</taxon>
        <taxon>Goekera</taxon>
    </lineage>
</organism>
<feature type="region of interest" description="Disordered" evidence="6">
    <location>
        <begin position="1"/>
        <end position="122"/>
    </location>
</feature>
<dbReference type="PANTHER" id="PTHR43667:SF1">
    <property type="entry name" value="CYCLOPROPANE-FATTY-ACYL-PHOSPHOLIPID SYNTHASE"/>
    <property type="match status" value="1"/>
</dbReference>
<dbReference type="SUPFAM" id="SSF53335">
    <property type="entry name" value="S-adenosyl-L-methionine-dependent methyltransferases"/>
    <property type="match status" value="1"/>
</dbReference>